<feature type="transmembrane region" description="Helical" evidence="7">
    <location>
        <begin position="104"/>
        <end position="125"/>
    </location>
</feature>
<dbReference type="Proteomes" id="UP000182589">
    <property type="component" value="Unassembled WGS sequence"/>
</dbReference>
<dbReference type="AlphaFoldDB" id="A0A1H2RQL4"/>
<feature type="transmembrane region" description="Helical" evidence="7">
    <location>
        <begin position="12"/>
        <end position="30"/>
    </location>
</feature>
<evidence type="ECO:0000256" key="5">
    <source>
        <dbReference type="ARBA" id="ARBA00022989"/>
    </source>
</evidence>
<feature type="transmembrane region" description="Helical" evidence="7">
    <location>
        <begin position="171"/>
        <end position="191"/>
    </location>
</feature>
<dbReference type="InterPro" id="IPR051311">
    <property type="entry name" value="DedA_domain"/>
</dbReference>
<dbReference type="STRING" id="89784.SAMN04489725_10398"/>
<feature type="transmembrane region" description="Helical" evidence="7">
    <location>
        <begin position="132"/>
        <end position="151"/>
    </location>
</feature>
<keyword evidence="5 7" id="KW-1133">Transmembrane helix</keyword>
<dbReference type="RefSeq" id="WP_074691814.1">
    <property type="nucleotide sequence ID" value="NZ_FNOJ01000003.1"/>
</dbReference>
<keyword evidence="3" id="KW-1003">Cell membrane</keyword>
<evidence type="ECO:0000259" key="8">
    <source>
        <dbReference type="Pfam" id="PF09335"/>
    </source>
</evidence>
<evidence type="ECO:0000256" key="3">
    <source>
        <dbReference type="ARBA" id="ARBA00022475"/>
    </source>
</evidence>
<evidence type="ECO:0000313" key="9">
    <source>
        <dbReference type="EMBL" id="SDW21578.1"/>
    </source>
</evidence>
<accession>A0A1H2RQL4</accession>
<comment type="subcellular location">
    <subcellularLocation>
        <location evidence="1">Cell membrane</location>
        <topology evidence="1">Multi-pass membrane protein</topology>
    </subcellularLocation>
</comment>
<name>A0A1H2RQL4_9BACL</name>
<feature type="transmembrane region" description="Helical" evidence="7">
    <location>
        <begin position="50"/>
        <end position="69"/>
    </location>
</feature>
<evidence type="ECO:0000256" key="7">
    <source>
        <dbReference type="SAM" id="Phobius"/>
    </source>
</evidence>
<gene>
    <name evidence="9" type="ORF">SAMN04489725_10398</name>
</gene>
<keyword evidence="4 7" id="KW-0812">Transmembrane</keyword>
<keyword evidence="6 7" id="KW-0472">Membrane</keyword>
<dbReference type="EMBL" id="FNOJ01000003">
    <property type="protein sequence ID" value="SDW21578.1"/>
    <property type="molecule type" value="Genomic_DNA"/>
</dbReference>
<reference evidence="10" key="1">
    <citation type="submission" date="2016-10" db="EMBL/GenBank/DDBJ databases">
        <authorList>
            <person name="Varghese N."/>
        </authorList>
    </citation>
    <scope>NUCLEOTIDE SEQUENCE [LARGE SCALE GENOMIC DNA]</scope>
    <source>
        <strain evidence="10">DSM 12489</strain>
    </source>
</reference>
<feature type="transmembrane region" description="Helical" evidence="7">
    <location>
        <begin position="76"/>
        <end position="92"/>
    </location>
</feature>
<feature type="domain" description="VTT" evidence="8">
    <location>
        <begin position="29"/>
        <end position="154"/>
    </location>
</feature>
<dbReference type="GO" id="GO:0005886">
    <property type="term" value="C:plasma membrane"/>
    <property type="evidence" value="ECO:0007669"/>
    <property type="project" value="UniProtKB-SubCell"/>
</dbReference>
<protein>
    <submittedName>
        <fullName evidence="9">Membrane protein DedA, SNARE-associated domain</fullName>
    </submittedName>
</protein>
<proteinExistence type="inferred from homology"/>
<dbReference type="Pfam" id="PF09335">
    <property type="entry name" value="VTT_dom"/>
    <property type="match status" value="1"/>
</dbReference>
<evidence type="ECO:0000256" key="2">
    <source>
        <dbReference type="ARBA" id="ARBA00010792"/>
    </source>
</evidence>
<dbReference type="PANTHER" id="PTHR42709">
    <property type="entry name" value="ALKALINE PHOSPHATASE LIKE PROTEIN"/>
    <property type="match status" value="1"/>
</dbReference>
<evidence type="ECO:0000313" key="10">
    <source>
        <dbReference type="Proteomes" id="UP000182589"/>
    </source>
</evidence>
<comment type="similarity">
    <text evidence="2">Belongs to the DedA family.</text>
</comment>
<evidence type="ECO:0000256" key="4">
    <source>
        <dbReference type="ARBA" id="ARBA00022692"/>
    </source>
</evidence>
<dbReference type="InterPro" id="IPR032816">
    <property type="entry name" value="VTT_dom"/>
</dbReference>
<keyword evidence="10" id="KW-1185">Reference proteome</keyword>
<dbReference type="PANTHER" id="PTHR42709:SF6">
    <property type="entry name" value="UNDECAPRENYL PHOSPHATE TRANSPORTER A"/>
    <property type="match status" value="1"/>
</dbReference>
<evidence type="ECO:0000256" key="1">
    <source>
        <dbReference type="ARBA" id="ARBA00004651"/>
    </source>
</evidence>
<sequence>MHFQEIIHQYGYFGVFLIILVEAIGFPFPAETTLTLSGIEWSKGVFHLVPLWLAGCLGNLIGSAVAYLIGWYLGRPIVLFFGKFIGITSAKLDAANERFQRYELWVVFIAKFIAGVRILIPYLAGINRMKPWLFFVFNTIAAIVWSGLFIIAGRYIGEFVTKYWPFFKHHIVLLVVVVILLIALFVWFRIWEHRRSQGSKRDDTN</sequence>
<evidence type="ECO:0000256" key="6">
    <source>
        <dbReference type="ARBA" id="ARBA00023136"/>
    </source>
</evidence>
<organism evidence="9 10">
    <name type="scientific">Alicyclobacillus hesperidum</name>
    <dbReference type="NCBI Taxonomy" id="89784"/>
    <lineage>
        <taxon>Bacteria</taxon>
        <taxon>Bacillati</taxon>
        <taxon>Bacillota</taxon>
        <taxon>Bacilli</taxon>
        <taxon>Bacillales</taxon>
        <taxon>Alicyclobacillaceae</taxon>
        <taxon>Alicyclobacillus</taxon>
    </lineage>
</organism>